<comment type="similarity">
    <text evidence="1 4">Belongs to the eukaryotic RPB7/RPC8 RNA polymerase subunit family.</text>
</comment>
<evidence type="ECO:0000313" key="8">
    <source>
        <dbReference type="EMBL" id="SDV99376.1"/>
    </source>
</evidence>
<comment type="domain">
    <text evidence="4">Forms 2 domains with an elongated structure; Rpo4 packs into the hinge region between the 2 domains.</text>
</comment>
<dbReference type="EMBL" id="RJJG01000001">
    <property type="protein sequence ID" value="RNI10941.1"/>
    <property type="molecule type" value="Genomic_DNA"/>
</dbReference>
<evidence type="ECO:0000256" key="3">
    <source>
        <dbReference type="ARBA" id="ARBA00023163"/>
    </source>
</evidence>
<dbReference type="InterPro" id="IPR036898">
    <property type="entry name" value="RNA_pol_Rpb7-like_N_sf"/>
</dbReference>
<evidence type="ECO:0000259" key="5">
    <source>
        <dbReference type="PROSITE" id="PS50126"/>
    </source>
</evidence>
<comment type="subcellular location">
    <subcellularLocation>
        <location evidence="4">Cytoplasm</location>
    </subcellularLocation>
</comment>
<name>A0A1L3PZZ3_9EURY</name>
<dbReference type="RefSeq" id="WP_072560402.1">
    <property type="nucleotide sequence ID" value="NZ_CP017921.1"/>
</dbReference>
<sequence>MYKRMKLVDTVRVAPSLLADDVRVSVKNALKNKLEGRVDKKIGSVVAITDIDEIGEGHILVGDGAVYYDVTFEAIMFIPTLQEVIEGEVVETVEFGAFVSIGAMDGLLHVSQITDDFMSYDGKNGRLISKNVNKALSEGDRVRARIVAVSINEREPRDSKIGLTMRQPALGKLEWLDEQRKPTVANK</sequence>
<dbReference type="SUPFAM" id="SSF50249">
    <property type="entry name" value="Nucleic acid-binding proteins"/>
    <property type="match status" value="1"/>
</dbReference>
<evidence type="ECO:0000256" key="4">
    <source>
        <dbReference type="HAMAP-Rule" id="MF_00865"/>
    </source>
</evidence>
<gene>
    <name evidence="4" type="primary">rpo7</name>
    <name evidence="4" type="synonym">rpoE</name>
    <name evidence="6" type="ORF">BHR79_00975</name>
    <name evidence="7" type="ORF">EFE40_01825</name>
    <name evidence="8" type="ORF">SAMN04515625_0010</name>
</gene>
<dbReference type="NCBIfam" id="TIGR00448">
    <property type="entry name" value="rpoE"/>
    <property type="match status" value="1"/>
</dbReference>
<dbReference type="InterPro" id="IPR046399">
    <property type="entry name" value="RNApol_Rpo7"/>
</dbReference>
<dbReference type="GO" id="GO:0005737">
    <property type="term" value="C:cytoplasm"/>
    <property type="evidence" value="ECO:0007669"/>
    <property type="project" value="UniProtKB-SubCell"/>
</dbReference>
<dbReference type="GO" id="GO:0000428">
    <property type="term" value="C:DNA-directed RNA polymerase complex"/>
    <property type="evidence" value="ECO:0007669"/>
    <property type="project" value="UniProtKB-KW"/>
</dbReference>
<dbReference type="OrthoDB" id="7927at2157"/>
<keyword evidence="4 7" id="KW-0808">Transferase</keyword>
<evidence type="ECO:0000313" key="7">
    <source>
        <dbReference type="EMBL" id="RNI10941.1"/>
    </source>
</evidence>
<dbReference type="SUPFAM" id="SSF88798">
    <property type="entry name" value="N-terminal, heterodimerisation domain of RBP7 (RpoE)"/>
    <property type="match status" value="1"/>
</dbReference>
<keyword evidence="3 4" id="KW-0804">Transcription</keyword>
<comment type="subunit">
    <text evidence="4">Part of the RNA polymerase complex. Forms a stalk with Rpo4 that extends from the main structure.</text>
</comment>
<evidence type="ECO:0000313" key="9">
    <source>
        <dbReference type="Proteomes" id="UP000186879"/>
    </source>
</evidence>
<dbReference type="Proteomes" id="UP000267921">
    <property type="component" value="Unassembled WGS sequence"/>
</dbReference>
<feature type="domain" description="S1 motif" evidence="5">
    <location>
        <begin position="82"/>
        <end position="166"/>
    </location>
</feature>
<dbReference type="CDD" id="cd04460">
    <property type="entry name" value="S1_RpoE"/>
    <property type="match status" value="1"/>
</dbReference>
<dbReference type="SMART" id="SM00316">
    <property type="entry name" value="S1"/>
    <property type="match status" value="1"/>
</dbReference>
<keyword evidence="9" id="KW-1185">Reference proteome</keyword>
<dbReference type="Proteomes" id="UP000186879">
    <property type="component" value="Chromosome"/>
</dbReference>
<proteinExistence type="inferred from homology"/>
<dbReference type="Gene3D" id="2.40.50.140">
    <property type="entry name" value="Nucleic acid-binding proteins"/>
    <property type="match status" value="1"/>
</dbReference>
<dbReference type="PANTHER" id="PTHR12709:SF4">
    <property type="entry name" value="DNA-DIRECTED RNA POLYMERASE II SUBUNIT RPB7"/>
    <property type="match status" value="1"/>
</dbReference>
<dbReference type="InterPro" id="IPR045113">
    <property type="entry name" value="Rpb7-like"/>
</dbReference>
<evidence type="ECO:0000313" key="10">
    <source>
        <dbReference type="Proteomes" id="UP000198669"/>
    </source>
</evidence>
<keyword evidence="2 4" id="KW-0240">DNA-directed RNA polymerase</keyword>
<dbReference type="InterPro" id="IPR005576">
    <property type="entry name" value="Rpb7-like_N"/>
</dbReference>
<dbReference type="CDD" id="cd04331">
    <property type="entry name" value="RNAP_E_N"/>
    <property type="match status" value="1"/>
</dbReference>
<reference evidence="7 11" key="3">
    <citation type="submission" date="2018-10" db="EMBL/GenBank/DDBJ databases">
        <title>Cultivation of a novel Methanohalophilus strain from Kebrit Deep of the Red Sea and a genomic comparison of members of the genus Methanohalophilus.</title>
        <authorList>
            <person name="Guan Y."/>
            <person name="Ngugi D.K."/>
            <person name="Stingl U."/>
        </authorList>
    </citation>
    <scope>NUCLEOTIDE SEQUENCE [LARGE SCALE GENOMIC DNA]</scope>
    <source>
        <strain evidence="7 11">DSM 3094</strain>
    </source>
</reference>
<evidence type="ECO:0000313" key="11">
    <source>
        <dbReference type="Proteomes" id="UP000267921"/>
    </source>
</evidence>
<dbReference type="EC" id="2.7.7.6" evidence="4"/>
<dbReference type="InterPro" id="IPR012340">
    <property type="entry name" value="NA-bd_OB-fold"/>
</dbReference>
<dbReference type="GO" id="GO:0006352">
    <property type="term" value="P:DNA-templated transcription initiation"/>
    <property type="evidence" value="ECO:0007669"/>
    <property type="project" value="InterPro"/>
</dbReference>
<dbReference type="HAMAP" id="MF_00865">
    <property type="entry name" value="RNApol_arch_Rpo7"/>
    <property type="match status" value="1"/>
</dbReference>
<protein>
    <recommendedName>
        <fullName evidence="4">DNA-directed RNA polymerase subunit Rpo7</fullName>
        <ecNumber evidence="4">2.7.7.6</ecNumber>
    </recommendedName>
    <alternativeName>
        <fullName evidence="4">DNA-directed RNA polymerase subunit E</fullName>
    </alternativeName>
</protein>
<dbReference type="Pfam" id="PF00575">
    <property type="entry name" value="S1"/>
    <property type="match status" value="1"/>
</dbReference>
<evidence type="ECO:0000256" key="2">
    <source>
        <dbReference type="ARBA" id="ARBA00022478"/>
    </source>
</evidence>
<dbReference type="Pfam" id="PF03876">
    <property type="entry name" value="SHS2_Rpb7-N"/>
    <property type="match status" value="1"/>
</dbReference>
<dbReference type="InterPro" id="IPR003029">
    <property type="entry name" value="S1_domain"/>
</dbReference>
<dbReference type="EMBL" id="CP017921">
    <property type="protein sequence ID" value="APH38192.1"/>
    <property type="molecule type" value="Genomic_DNA"/>
</dbReference>
<dbReference type="GO" id="GO:0003899">
    <property type="term" value="F:DNA-directed RNA polymerase activity"/>
    <property type="evidence" value="ECO:0007669"/>
    <property type="project" value="UniProtKB-UniRule"/>
</dbReference>
<dbReference type="Gene3D" id="3.30.1490.120">
    <property type="entry name" value="RNA polymerase Rpb7-like, N-terminal domain"/>
    <property type="match status" value="1"/>
</dbReference>
<dbReference type="KEGG" id="mhaz:BHR79_00975"/>
<comment type="function">
    <text evidence="4">DNA-dependent RNA polymerase (RNAP) catalyzes the transcription of DNA into RNA using the four ribonucleoside triphosphates as substrates.</text>
</comment>
<evidence type="ECO:0000256" key="1">
    <source>
        <dbReference type="ARBA" id="ARBA00009307"/>
    </source>
</evidence>
<comment type="catalytic activity">
    <reaction evidence="4">
        <text>RNA(n) + a ribonucleoside 5'-triphosphate = RNA(n+1) + diphosphate</text>
        <dbReference type="Rhea" id="RHEA:21248"/>
        <dbReference type="Rhea" id="RHEA-COMP:14527"/>
        <dbReference type="Rhea" id="RHEA-COMP:17342"/>
        <dbReference type="ChEBI" id="CHEBI:33019"/>
        <dbReference type="ChEBI" id="CHEBI:61557"/>
        <dbReference type="ChEBI" id="CHEBI:140395"/>
        <dbReference type="EC" id="2.7.7.6"/>
    </reaction>
</comment>
<reference evidence="6 9" key="1">
    <citation type="submission" date="2016-10" db="EMBL/GenBank/DDBJ databases">
        <title>Methanohalophilus halophilus.</title>
        <authorList>
            <person name="L'haridon S."/>
        </authorList>
    </citation>
    <scope>NUCLEOTIDE SEQUENCE [LARGE SCALE GENOMIC DNA]</scope>
    <source>
        <strain evidence="6 9">Z-7982</strain>
    </source>
</reference>
<reference evidence="8 10" key="2">
    <citation type="submission" date="2016-10" db="EMBL/GenBank/DDBJ databases">
        <authorList>
            <person name="de Groot N.N."/>
        </authorList>
    </citation>
    <scope>NUCLEOTIDE SEQUENCE [LARGE SCALE GENOMIC DNA]</scope>
    <source>
        <strain evidence="8 10">Z-7982</strain>
    </source>
</reference>
<accession>A0A1L3PZZ3</accession>
<dbReference type="NCBIfam" id="NF006333">
    <property type="entry name" value="PRK08563.1"/>
    <property type="match status" value="1"/>
</dbReference>
<dbReference type="AlphaFoldDB" id="A0A1L3PZZ3"/>
<keyword evidence="4" id="KW-0963">Cytoplasm</keyword>
<dbReference type="PROSITE" id="PS50126">
    <property type="entry name" value="S1"/>
    <property type="match status" value="1"/>
</dbReference>
<organism evidence="6 9">
    <name type="scientific">Methanohalophilus halophilus</name>
    <dbReference type="NCBI Taxonomy" id="2177"/>
    <lineage>
        <taxon>Archaea</taxon>
        <taxon>Methanobacteriati</taxon>
        <taxon>Methanobacteriota</taxon>
        <taxon>Stenosarchaea group</taxon>
        <taxon>Methanomicrobia</taxon>
        <taxon>Methanosarcinales</taxon>
        <taxon>Methanosarcinaceae</taxon>
        <taxon>Methanohalophilus</taxon>
    </lineage>
</organism>
<dbReference type="GO" id="GO:0003677">
    <property type="term" value="F:DNA binding"/>
    <property type="evidence" value="ECO:0007669"/>
    <property type="project" value="InterPro"/>
</dbReference>
<dbReference type="PANTHER" id="PTHR12709">
    <property type="entry name" value="DNA-DIRECTED RNA POLYMERASE II, III"/>
    <property type="match status" value="1"/>
</dbReference>
<dbReference type="GeneID" id="30582283"/>
<dbReference type="Proteomes" id="UP000198669">
    <property type="component" value="Unassembled WGS sequence"/>
</dbReference>
<dbReference type="InterPro" id="IPR004519">
    <property type="entry name" value="RNAP_E/RPC8"/>
</dbReference>
<dbReference type="STRING" id="2177.BHR79_00975"/>
<evidence type="ECO:0000313" key="6">
    <source>
        <dbReference type="EMBL" id="APH38192.1"/>
    </source>
</evidence>
<keyword evidence="4 7" id="KW-0548">Nucleotidyltransferase</keyword>
<dbReference type="EMBL" id="FNMU01000001">
    <property type="protein sequence ID" value="SDV99376.1"/>
    <property type="molecule type" value="Genomic_DNA"/>
</dbReference>